<evidence type="ECO:0000256" key="1">
    <source>
        <dbReference type="SAM" id="MobiDB-lite"/>
    </source>
</evidence>
<sequence length="272" mass="29095">MLNCYERIFRISPRRKRRRRNDGGGGGGEAVATEELVVAVVVTVEVEAGGGGGGGRGGGGGGGGGDGGGRGGGGGGDGGDDEVVEEEAVVVAVEVVAGDQLIASYQQLKTPNLQIQYKDGETIQHIAGGTRAEASYPEALKAALAEFISTLIFVFAGQGSGMASTSSSTEPLHTVQPCRRRSGTRVCASRGCLRRCQHLRRPRQPRRHVRRVHRGPHLAPTWHPVLDRAVSGVHRSVPAPPVRHQWHGNQGIFVVSRRWRVKRLRVRDCDDR</sequence>
<gene>
    <name evidence="2" type="ORF">Acr_20g0000850</name>
</gene>
<dbReference type="Proteomes" id="UP000585474">
    <property type="component" value="Unassembled WGS sequence"/>
</dbReference>
<feature type="region of interest" description="Disordered" evidence="1">
    <location>
        <begin position="50"/>
        <end position="81"/>
    </location>
</feature>
<proteinExistence type="predicted"/>
<feature type="compositionally biased region" description="Gly residues" evidence="1">
    <location>
        <begin position="50"/>
        <end position="77"/>
    </location>
</feature>
<dbReference type="OrthoDB" id="3222at2759"/>
<reference evidence="2 3" key="1">
    <citation type="submission" date="2019-07" db="EMBL/GenBank/DDBJ databases">
        <title>De Novo Assembly of kiwifruit Actinidia rufa.</title>
        <authorList>
            <person name="Sugita-Konishi S."/>
            <person name="Sato K."/>
            <person name="Mori E."/>
            <person name="Abe Y."/>
            <person name="Kisaki G."/>
            <person name="Hamano K."/>
            <person name="Suezawa K."/>
            <person name="Otani M."/>
            <person name="Fukuda T."/>
            <person name="Manabe T."/>
            <person name="Gomi K."/>
            <person name="Tabuchi M."/>
            <person name="Akimitsu K."/>
            <person name="Kataoka I."/>
        </authorList>
    </citation>
    <scope>NUCLEOTIDE SEQUENCE [LARGE SCALE GENOMIC DNA]</scope>
    <source>
        <strain evidence="3">cv. Fuchu</strain>
    </source>
</reference>
<name>A0A7J0GBV1_9ERIC</name>
<comment type="caution">
    <text evidence="2">The sequence shown here is derived from an EMBL/GenBank/DDBJ whole genome shotgun (WGS) entry which is preliminary data.</text>
</comment>
<evidence type="ECO:0000313" key="2">
    <source>
        <dbReference type="EMBL" id="GFZ08277.1"/>
    </source>
</evidence>
<dbReference type="AlphaFoldDB" id="A0A7J0GBV1"/>
<evidence type="ECO:0000313" key="3">
    <source>
        <dbReference type="Proteomes" id="UP000585474"/>
    </source>
</evidence>
<accession>A0A7J0GBV1</accession>
<organism evidence="2 3">
    <name type="scientific">Actinidia rufa</name>
    <dbReference type="NCBI Taxonomy" id="165716"/>
    <lineage>
        <taxon>Eukaryota</taxon>
        <taxon>Viridiplantae</taxon>
        <taxon>Streptophyta</taxon>
        <taxon>Embryophyta</taxon>
        <taxon>Tracheophyta</taxon>
        <taxon>Spermatophyta</taxon>
        <taxon>Magnoliopsida</taxon>
        <taxon>eudicotyledons</taxon>
        <taxon>Gunneridae</taxon>
        <taxon>Pentapetalae</taxon>
        <taxon>asterids</taxon>
        <taxon>Ericales</taxon>
        <taxon>Actinidiaceae</taxon>
        <taxon>Actinidia</taxon>
    </lineage>
</organism>
<keyword evidence="3" id="KW-1185">Reference proteome</keyword>
<protein>
    <submittedName>
        <fullName evidence="2">Gamma tonoplast intrinsic protein</fullName>
    </submittedName>
</protein>
<dbReference type="EMBL" id="BJWL01000020">
    <property type="protein sequence ID" value="GFZ08277.1"/>
    <property type="molecule type" value="Genomic_DNA"/>
</dbReference>